<evidence type="ECO:0000313" key="5">
    <source>
        <dbReference type="EMBL" id="GHJ86249.1"/>
    </source>
</evidence>
<organism evidence="5 6">
    <name type="scientific">Naganishia liquefaciens</name>
    <dbReference type="NCBI Taxonomy" id="104408"/>
    <lineage>
        <taxon>Eukaryota</taxon>
        <taxon>Fungi</taxon>
        <taxon>Dikarya</taxon>
        <taxon>Basidiomycota</taxon>
        <taxon>Agaricomycotina</taxon>
        <taxon>Tremellomycetes</taxon>
        <taxon>Filobasidiales</taxon>
        <taxon>Filobasidiaceae</taxon>
        <taxon>Naganishia</taxon>
    </lineage>
</organism>
<dbReference type="EMBL" id="BLZA01000017">
    <property type="protein sequence ID" value="GHJ86249.1"/>
    <property type="molecule type" value="Genomic_DNA"/>
</dbReference>
<feature type="chain" id="PRO_5034092426" description="Protein BIG1" evidence="4">
    <location>
        <begin position="18"/>
        <end position="341"/>
    </location>
</feature>
<feature type="coiled-coil region" evidence="1">
    <location>
        <begin position="192"/>
        <end position="219"/>
    </location>
</feature>
<feature type="signal peptide" evidence="4">
    <location>
        <begin position="1"/>
        <end position="17"/>
    </location>
</feature>
<feature type="transmembrane region" description="Helical" evidence="3">
    <location>
        <begin position="294"/>
        <end position="317"/>
    </location>
</feature>
<keyword evidence="4" id="KW-0732">Signal</keyword>
<evidence type="ECO:0000256" key="3">
    <source>
        <dbReference type="SAM" id="Phobius"/>
    </source>
</evidence>
<name>A0A8H3TSK1_9TREE</name>
<evidence type="ECO:0000256" key="4">
    <source>
        <dbReference type="SAM" id="SignalP"/>
    </source>
</evidence>
<keyword evidence="3" id="KW-0472">Membrane</keyword>
<keyword evidence="3" id="KW-1133">Transmembrane helix</keyword>
<reference evidence="5" key="1">
    <citation type="submission" date="2020-07" db="EMBL/GenBank/DDBJ databases">
        <title>Draft Genome Sequence of a Deep-Sea Yeast, Naganishia (Cryptococcus) liquefaciens strain N6.</title>
        <authorList>
            <person name="Han Y.W."/>
            <person name="Kajitani R."/>
            <person name="Morimoto H."/>
            <person name="Parhat M."/>
            <person name="Tsubouchi H."/>
            <person name="Bakenova O."/>
            <person name="Ogata M."/>
            <person name="Argunhan B."/>
            <person name="Aoki R."/>
            <person name="Kajiwara S."/>
            <person name="Itoh T."/>
            <person name="Iwasaki H."/>
        </authorList>
    </citation>
    <scope>NUCLEOTIDE SEQUENCE</scope>
    <source>
        <strain evidence="5">N6</strain>
    </source>
</reference>
<protein>
    <recommendedName>
        <fullName evidence="7">Protein BIG1</fullName>
    </recommendedName>
</protein>
<feature type="compositionally biased region" description="Basic residues" evidence="2">
    <location>
        <begin position="239"/>
        <end position="250"/>
    </location>
</feature>
<gene>
    <name evidence="5" type="ORF">NliqN6_2651</name>
</gene>
<dbReference type="OrthoDB" id="10029326at2759"/>
<accession>A0A8H3TSK1</accession>
<comment type="caution">
    <text evidence="5">The sequence shown here is derived from an EMBL/GenBank/DDBJ whole genome shotgun (WGS) entry which is preliminary data.</text>
</comment>
<dbReference type="AlphaFoldDB" id="A0A8H3TSK1"/>
<feature type="region of interest" description="Disordered" evidence="2">
    <location>
        <begin position="234"/>
        <end position="262"/>
    </location>
</feature>
<dbReference type="Proteomes" id="UP000620104">
    <property type="component" value="Unassembled WGS sequence"/>
</dbReference>
<evidence type="ECO:0000256" key="1">
    <source>
        <dbReference type="SAM" id="Coils"/>
    </source>
</evidence>
<sequence length="341" mass="36410">MLHLAAAAIAALPLTTAFQGTIPLVVKSSIPPATSRAIGLPAVSSAQDVYSAISAGPVNIGCDWTGLAIVEVSGLHNSLLSQFTRRSGLTIQQGSSDVLKVPYVQQADSDALEEAALQWMAGCEEQDIAETGDKVARAVQTIRVAEGEAIDSPLVTLKSFVAEHPSSVVIITGTPSHSASAHLKRQLVSPSEESLSEMLEEVLEQAEEEESQVTEYLEEVFPDLFGDEEFEVEGDAKPLKHKNKNKHKNGTHSDPDPNDNADGYYDLVKNHRNTTNNGTRSPLLEHAQILSTPVITSLLISFGILLPILAVGVYSLAGIQVPPYMLAISKSTGPSVTKKDQ</sequence>
<evidence type="ECO:0000313" key="6">
    <source>
        <dbReference type="Proteomes" id="UP000620104"/>
    </source>
</evidence>
<evidence type="ECO:0008006" key="7">
    <source>
        <dbReference type="Google" id="ProtNLM"/>
    </source>
</evidence>
<keyword evidence="1" id="KW-0175">Coiled coil</keyword>
<evidence type="ECO:0000256" key="2">
    <source>
        <dbReference type="SAM" id="MobiDB-lite"/>
    </source>
</evidence>
<keyword evidence="3" id="KW-0812">Transmembrane</keyword>
<keyword evidence="6" id="KW-1185">Reference proteome</keyword>
<proteinExistence type="predicted"/>